<evidence type="ECO:0000259" key="1">
    <source>
        <dbReference type="PROSITE" id="PS50887"/>
    </source>
</evidence>
<dbReference type="PANTHER" id="PTHR45138">
    <property type="entry name" value="REGULATORY COMPONENTS OF SENSORY TRANSDUCTION SYSTEM"/>
    <property type="match status" value="1"/>
</dbReference>
<dbReference type="Pfam" id="PF00990">
    <property type="entry name" value="GGDEF"/>
    <property type="match status" value="1"/>
</dbReference>
<dbReference type="SUPFAM" id="SSF55781">
    <property type="entry name" value="GAF domain-like"/>
    <property type="match status" value="1"/>
</dbReference>
<dbReference type="RefSeq" id="WP_066239017.1">
    <property type="nucleotide sequence ID" value="NZ_LSGP01000013.1"/>
</dbReference>
<protein>
    <recommendedName>
        <fullName evidence="1">GGDEF domain-containing protein</fullName>
    </recommendedName>
</protein>
<dbReference type="CDD" id="cd01949">
    <property type="entry name" value="GGDEF"/>
    <property type="match status" value="1"/>
</dbReference>
<organism evidence="2 3">
    <name type="scientific">Anaerosporomusa subterranea</name>
    <dbReference type="NCBI Taxonomy" id="1794912"/>
    <lineage>
        <taxon>Bacteria</taxon>
        <taxon>Bacillati</taxon>
        <taxon>Bacillota</taxon>
        <taxon>Negativicutes</taxon>
        <taxon>Acetonemataceae</taxon>
        <taxon>Anaerosporomusa</taxon>
    </lineage>
</organism>
<keyword evidence="3" id="KW-1185">Reference proteome</keyword>
<dbReference type="Gene3D" id="3.30.450.40">
    <property type="match status" value="1"/>
</dbReference>
<name>A0A154BT41_ANASB</name>
<dbReference type="NCBIfam" id="TIGR00254">
    <property type="entry name" value="GGDEF"/>
    <property type="match status" value="1"/>
</dbReference>
<dbReference type="PANTHER" id="PTHR45138:SF9">
    <property type="entry name" value="DIGUANYLATE CYCLASE DGCM-RELATED"/>
    <property type="match status" value="1"/>
</dbReference>
<dbReference type="GO" id="GO:0043709">
    <property type="term" value="P:cell adhesion involved in single-species biofilm formation"/>
    <property type="evidence" value="ECO:0007669"/>
    <property type="project" value="TreeGrafter"/>
</dbReference>
<reference evidence="2 3" key="1">
    <citation type="submission" date="2016-02" db="EMBL/GenBank/DDBJ databases">
        <title>Anaerosporomusa subterraneum gen. nov., sp. nov., a spore-forming obligate anaerobe isolated from saprolite.</title>
        <authorList>
            <person name="Choi J.K."/>
            <person name="Shah M."/>
            <person name="Yee N."/>
        </authorList>
    </citation>
    <scope>NUCLEOTIDE SEQUENCE [LARGE SCALE GENOMIC DNA]</scope>
    <source>
        <strain evidence="2 3">RU4</strain>
    </source>
</reference>
<dbReference type="Pfam" id="PF01590">
    <property type="entry name" value="GAF"/>
    <property type="match status" value="1"/>
</dbReference>
<dbReference type="InterPro" id="IPR003018">
    <property type="entry name" value="GAF"/>
</dbReference>
<gene>
    <name evidence="2" type="ORF">AXX12_03305</name>
</gene>
<dbReference type="OrthoDB" id="9805474at2"/>
<accession>A0A154BT41</accession>
<dbReference type="InterPro" id="IPR050469">
    <property type="entry name" value="Diguanylate_Cyclase"/>
</dbReference>
<dbReference type="InterPro" id="IPR029787">
    <property type="entry name" value="Nucleotide_cyclase"/>
</dbReference>
<dbReference type="InterPro" id="IPR043128">
    <property type="entry name" value="Rev_trsase/Diguanyl_cyclase"/>
</dbReference>
<sequence>MFRTYPADLIKAVVDTLPAALLLVNHDRQVQEIFISNRRLRYFRESDLSTLLGKFLLPETVGQIVAQFEQAVAFQQAGKVHRISFQTCHGLEEHVACRITPLPQQQGVAIIFLNESENVLLEQEFQLLTEQAEVAQRELCDAMSAMDFRLMDLDQSHKRLQVLYEVASIVQRNVSEQEALEDIVNIVMSDFACVHSAIFLLNDIGDTLIMKAHRGYSDICEVPLDSGIIGYAAQTREQVFVPDVSNDPRYIPGAPDCVSELAIPLIVRDRVIGVLDLQCPAERSLSPYDIEMLRTVAAQAAVVIAHVQHVALIEKVAITDELTGLYNFHHFSTLLEQEYRRACRYQHSLSLLMIDIDYFKHINDSYGHLAGNEILAQVAKLISQSCRDVDWVCRYGGEEFAVLLPETTSTEAQFIAERVRRAVAEYSFQEIIDCTFPGLSISIGVTSLAASIANAKDLVAQADLALLAAKRSTKNCVRVYSATTMESKVGEA</sequence>
<dbReference type="PROSITE" id="PS50887">
    <property type="entry name" value="GGDEF"/>
    <property type="match status" value="1"/>
</dbReference>
<dbReference type="STRING" id="1794912.AXX12_03305"/>
<dbReference type="Gene3D" id="3.30.70.270">
    <property type="match status" value="1"/>
</dbReference>
<dbReference type="GO" id="GO:0052621">
    <property type="term" value="F:diguanylate cyclase activity"/>
    <property type="evidence" value="ECO:0007669"/>
    <property type="project" value="TreeGrafter"/>
</dbReference>
<dbReference type="GO" id="GO:1902201">
    <property type="term" value="P:negative regulation of bacterial-type flagellum-dependent cell motility"/>
    <property type="evidence" value="ECO:0007669"/>
    <property type="project" value="TreeGrafter"/>
</dbReference>
<comment type="caution">
    <text evidence="2">The sequence shown here is derived from an EMBL/GenBank/DDBJ whole genome shotgun (WGS) entry which is preliminary data.</text>
</comment>
<dbReference type="EMBL" id="LSGP01000013">
    <property type="protein sequence ID" value="KYZ77173.1"/>
    <property type="molecule type" value="Genomic_DNA"/>
</dbReference>
<dbReference type="SUPFAM" id="SSF55073">
    <property type="entry name" value="Nucleotide cyclase"/>
    <property type="match status" value="1"/>
</dbReference>
<dbReference type="AlphaFoldDB" id="A0A154BT41"/>
<evidence type="ECO:0000313" key="3">
    <source>
        <dbReference type="Proteomes" id="UP000076268"/>
    </source>
</evidence>
<proteinExistence type="predicted"/>
<dbReference type="FunFam" id="3.30.70.270:FF:000001">
    <property type="entry name" value="Diguanylate cyclase domain protein"/>
    <property type="match status" value="1"/>
</dbReference>
<dbReference type="SMART" id="SM00065">
    <property type="entry name" value="GAF"/>
    <property type="match status" value="1"/>
</dbReference>
<dbReference type="InterPro" id="IPR029016">
    <property type="entry name" value="GAF-like_dom_sf"/>
</dbReference>
<feature type="domain" description="GGDEF" evidence="1">
    <location>
        <begin position="347"/>
        <end position="482"/>
    </location>
</feature>
<evidence type="ECO:0000313" key="2">
    <source>
        <dbReference type="EMBL" id="KYZ77173.1"/>
    </source>
</evidence>
<dbReference type="Proteomes" id="UP000076268">
    <property type="component" value="Unassembled WGS sequence"/>
</dbReference>
<dbReference type="InterPro" id="IPR000160">
    <property type="entry name" value="GGDEF_dom"/>
</dbReference>
<dbReference type="GO" id="GO:0005886">
    <property type="term" value="C:plasma membrane"/>
    <property type="evidence" value="ECO:0007669"/>
    <property type="project" value="TreeGrafter"/>
</dbReference>
<dbReference type="SMART" id="SM00267">
    <property type="entry name" value="GGDEF"/>
    <property type="match status" value="1"/>
</dbReference>